<dbReference type="Gene3D" id="2.60.40.10">
    <property type="entry name" value="Immunoglobulins"/>
    <property type="match status" value="1"/>
</dbReference>
<keyword evidence="17" id="KW-1185">Reference proteome</keyword>
<protein>
    <recommendedName>
        <fullName evidence="5 13">Malto-oligosyltrehalose trehalohydrolase</fullName>
        <shortName evidence="14">MTHase</shortName>
        <ecNumber evidence="4 13">3.2.1.141</ecNumber>
    </recommendedName>
    <alternativeName>
        <fullName evidence="11 14">4-alpha-D-((1-&gt;4)-alpha-D-glucano)trehalose trehalohydrolase</fullName>
    </alternativeName>
    <alternativeName>
        <fullName evidence="10 14">Maltooligosyl trehalose trehalohydrolase</fullName>
    </alternativeName>
</protein>
<comment type="pathway">
    <text evidence="2 14">Glycan biosynthesis; trehalose biosynthesis.</text>
</comment>
<dbReference type="InterPro" id="IPR013783">
    <property type="entry name" value="Ig-like_fold"/>
</dbReference>
<dbReference type="CDD" id="cd02853">
    <property type="entry name" value="E_set_MTHase_like_N"/>
    <property type="match status" value="1"/>
</dbReference>
<dbReference type="SUPFAM" id="SSF51445">
    <property type="entry name" value="(Trans)glycosidases"/>
    <property type="match status" value="1"/>
</dbReference>
<dbReference type="Gene3D" id="1.10.10.760">
    <property type="entry name" value="E-set domains of sugar-utilizing enzymes"/>
    <property type="match status" value="1"/>
</dbReference>
<comment type="catalytic activity">
    <reaction evidence="12 14">
        <text>hydrolysis of (1-&gt;4)-alpha-D-glucosidic linkage in 4-alpha-D-[(1-&gt;4)-alpha-D-glucanosyl]n trehalose to yield trehalose and (1-&gt;4)-alpha-D-glucan.</text>
        <dbReference type="EC" id="3.2.1.141"/>
    </reaction>
</comment>
<evidence type="ECO:0000259" key="15">
    <source>
        <dbReference type="SMART" id="SM00642"/>
    </source>
</evidence>
<evidence type="ECO:0000313" key="17">
    <source>
        <dbReference type="Proteomes" id="UP001384579"/>
    </source>
</evidence>
<evidence type="ECO:0000256" key="8">
    <source>
        <dbReference type="ARBA" id="ARBA00023277"/>
    </source>
</evidence>
<dbReference type="EMBL" id="JBBLXS010000134">
    <property type="protein sequence ID" value="MEK0185608.1"/>
    <property type="molecule type" value="Genomic_DNA"/>
</dbReference>
<dbReference type="InterPro" id="IPR014756">
    <property type="entry name" value="Ig_E-set"/>
</dbReference>
<keyword evidence="8" id="KW-0119">Carbohydrate metabolism</keyword>
<sequence length="607" mass="69449">MKIGANYLGNNQCEFTVWAPTLKQVAVQLVSPDKRLLPMQQSATGYWQTTATDIPPGTLYTYQLEGNIHRPDPASKYQPQGVHSPSQVIDESAFTWTDTDWQGVPLAETIIYELHVGTFTKAGTFEAIIPQLKQLKELGINAIEIMPVAQFPGDRNWGYDGVYPYAVQNSYGGPEGFKKLIDACHKQGISVILDVVFNHLGPEGNYLRDFGPYFTSKYGSIWGDPLNFDDAYSDGVRHYFLENALYWFRDYHIDGLRLDAIQAIFEVTARPFLQEIADATYDLSQQLGRQLYLIAESDLNDARVLRPKELGGFGLNAQWCDDFHHALHALLTGENDRYYQDFGKCEQLEKSYRESFVYSGQYAPHRKRKHGSSAKDVPAHQFVVFSQTHDQIGNRILGDRLSKIVDFESLKLAAATVLTSPYIPFLFMGEEYGEEAPFLYFVSHSDENLIEAIRKDKQQEFKIFEGRGEFQDPQSPDSFQKCKLNWELPTKGKHKILWEWHQHLIQLRRTIPALKKLDKTSLEVSSIEAEKILFLRRWTDDSQIFCILNFNQQQVAFTPELPQGNWKKILDSAEAKWMGPGSTLPEKITCDQELIVTPHNFALYELD</sequence>
<dbReference type="EC" id="3.2.1.141" evidence="4 13"/>
<dbReference type="InterPro" id="IPR004193">
    <property type="entry name" value="Glyco_hydro_13_N"/>
</dbReference>
<dbReference type="Pfam" id="PF00128">
    <property type="entry name" value="Alpha-amylase"/>
    <property type="match status" value="1"/>
</dbReference>
<organism evidence="16 17">
    <name type="scientific">Microcoleus anatoxicus PTRS2</name>
    <dbReference type="NCBI Taxonomy" id="2705321"/>
    <lineage>
        <taxon>Bacteria</taxon>
        <taxon>Bacillati</taxon>
        <taxon>Cyanobacteriota</taxon>
        <taxon>Cyanophyceae</taxon>
        <taxon>Oscillatoriophycideae</taxon>
        <taxon>Oscillatoriales</taxon>
        <taxon>Microcoleaceae</taxon>
        <taxon>Microcoleus</taxon>
        <taxon>Microcoleus anatoxicus</taxon>
    </lineage>
</organism>
<dbReference type="PANTHER" id="PTHR43651">
    <property type="entry name" value="1,4-ALPHA-GLUCAN-BRANCHING ENZYME"/>
    <property type="match status" value="1"/>
</dbReference>
<comment type="caution">
    <text evidence="16">The sequence shown here is derived from an EMBL/GenBank/DDBJ whole genome shotgun (WGS) entry which is preliminary data.</text>
</comment>
<comment type="subcellular location">
    <subcellularLocation>
        <location evidence="1">Cytoplasm</location>
    </subcellularLocation>
</comment>
<dbReference type="PIRSF" id="PIRSF006337">
    <property type="entry name" value="Trehalose_TreZ"/>
    <property type="match status" value="1"/>
</dbReference>
<reference evidence="16 17" key="1">
    <citation type="journal article" date="2020" name="Harmful Algae">
        <title>Molecular and morphological characterization of a novel dihydroanatoxin-a producing Microcoleus species (cyanobacteria) from the Russian River, California, USA.</title>
        <authorList>
            <person name="Conklin K.Y."/>
            <person name="Stancheva R."/>
            <person name="Otten T.G."/>
            <person name="Fadness R."/>
            <person name="Boyer G.L."/>
            <person name="Read B."/>
            <person name="Zhang X."/>
            <person name="Sheath R.G."/>
        </authorList>
    </citation>
    <scope>NUCLEOTIDE SEQUENCE [LARGE SCALE GENOMIC DNA]</scope>
    <source>
        <strain evidence="16 17">PTRS2</strain>
    </source>
</reference>
<dbReference type="CDD" id="cd11325">
    <property type="entry name" value="AmyAc_GTHase"/>
    <property type="match status" value="1"/>
</dbReference>
<evidence type="ECO:0000256" key="2">
    <source>
        <dbReference type="ARBA" id="ARBA00005199"/>
    </source>
</evidence>
<accession>A0ABU8YML8</accession>
<evidence type="ECO:0000256" key="4">
    <source>
        <dbReference type="ARBA" id="ARBA00012268"/>
    </source>
</evidence>
<evidence type="ECO:0000256" key="12">
    <source>
        <dbReference type="ARBA" id="ARBA00034013"/>
    </source>
</evidence>
<dbReference type="InterPro" id="IPR044901">
    <property type="entry name" value="Trehalose_TreZ_E-set_sf"/>
</dbReference>
<dbReference type="PANTHER" id="PTHR43651:SF11">
    <property type="entry name" value="MALTO-OLIGOSYLTREHALOSE TREHALOHYDROLASE"/>
    <property type="match status" value="1"/>
</dbReference>
<evidence type="ECO:0000256" key="6">
    <source>
        <dbReference type="ARBA" id="ARBA00022490"/>
    </source>
</evidence>
<evidence type="ECO:0000256" key="13">
    <source>
        <dbReference type="NCBIfam" id="TIGR02402"/>
    </source>
</evidence>
<keyword evidence="6" id="KW-0963">Cytoplasm</keyword>
<dbReference type="InterPro" id="IPR017853">
    <property type="entry name" value="GH"/>
</dbReference>
<comment type="similarity">
    <text evidence="3 14">Belongs to the glycosyl hydrolase 13 family.</text>
</comment>
<proteinExistence type="inferred from homology"/>
<name>A0ABU8YML8_9CYAN</name>
<evidence type="ECO:0000313" key="16">
    <source>
        <dbReference type="EMBL" id="MEK0185608.1"/>
    </source>
</evidence>
<evidence type="ECO:0000256" key="1">
    <source>
        <dbReference type="ARBA" id="ARBA00004496"/>
    </source>
</evidence>
<evidence type="ECO:0000256" key="10">
    <source>
        <dbReference type="ARBA" id="ARBA00032057"/>
    </source>
</evidence>
<dbReference type="Proteomes" id="UP001384579">
    <property type="component" value="Unassembled WGS sequence"/>
</dbReference>
<dbReference type="Pfam" id="PF02922">
    <property type="entry name" value="CBM_48"/>
    <property type="match status" value="1"/>
</dbReference>
<dbReference type="InterPro" id="IPR012768">
    <property type="entry name" value="Trehalose_TreZ"/>
</dbReference>
<dbReference type="GO" id="GO:0033942">
    <property type="term" value="F:4-alpha-D-(1-&gt;4)-alpha-D-glucanotrehalose trehalohydrolase activity"/>
    <property type="evidence" value="ECO:0007669"/>
    <property type="project" value="UniProtKB-EC"/>
</dbReference>
<dbReference type="Gene3D" id="3.20.20.80">
    <property type="entry name" value="Glycosidases"/>
    <property type="match status" value="1"/>
</dbReference>
<evidence type="ECO:0000256" key="5">
    <source>
        <dbReference type="ARBA" id="ARBA00015938"/>
    </source>
</evidence>
<evidence type="ECO:0000256" key="11">
    <source>
        <dbReference type="ARBA" id="ARBA00033284"/>
    </source>
</evidence>
<dbReference type="SMART" id="SM00642">
    <property type="entry name" value="Aamy"/>
    <property type="match status" value="1"/>
</dbReference>
<keyword evidence="9 14" id="KW-0326">Glycosidase</keyword>
<dbReference type="InterPro" id="IPR006047">
    <property type="entry name" value="GH13_cat_dom"/>
</dbReference>
<dbReference type="RefSeq" id="WP_340519532.1">
    <property type="nucleotide sequence ID" value="NZ_JBBLXS010000134.1"/>
</dbReference>
<evidence type="ECO:0000256" key="3">
    <source>
        <dbReference type="ARBA" id="ARBA00008061"/>
    </source>
</evidence>
<gene>
    <name evidence="16" type="primary">treZ</name>
    <name evidence="16" type="ORF">WMG39_12240</name>
</gene>
<dbReference type="SUPFAM" id="SSF81296">
    <property type="entry name" value="E set domains"/>
    <property type="match status" value="1"/>
</dbReference>
<dbReference type="NCBIfam" id="TIGR02402">
    <property type="entry name" value="trehalose_TreZ"/>
    <property type="match status" value="1"/>
</dbReference>
<keyword evidence="7 14" id="KW-0378">Hydrolase</keyword>
<evidence type="ECO:0000256" key="7">
    <source>
        <dbReference type="ARBA" id="ARBA00022801"/>
    </source>
</evidence>
<evidence type="ECO:0000256" key="9">
    <source>
        <dbReference type="ARBA" id="ARBA00023295"/>
    </source>
</evidence>
<feature type="domain" description="Glycosyl hydrolase family 13 catalytic" evidence="15">
    <location>
        <begin position="113"/>
        <end position="471"/>
    </location>
</feature>
<evidence type="ECO:0000256" key="14">
    <source>
        <dbReference type="PIRNR" id="PIRNR006337"/>
    </source>
</evidence>